<evidence type="ECO:0000256" key="2">
    <source>
        <dbReference type="ARBA" id="ARBA00023235"/>
    </source>
</evidence>
<dbReference type="AlphaFoldDB" id="A0A7S0AM87"/>
<evidence type="ECO:0000256" key="4">
    <source>
        <dbReference type="SAM" id="MobiDB-lite"/>
    </source>
</evidence>
<feature type="compositionally biased region" description="Basic and acidic residues" evidence="4">
    <location>
        <begin position="528"/>
        <end position="555"/>
    </location>
</feature>
<evidence type="ECO:0000256" key="3">
    <source>
        <dbReference type="PROSITE-ProRule" id="PRU00182"/>
    </source>
</evidence>
<proteinExistence type="inferred from homology"/>
<dbReference type="InterPro" id="IPR020094">
    <property type="entry name" value="TruA/RsuA/RluB/E/F_N"/>
</dbReference>
<dbReference type="Gene3D" id="3.30.70.1560">
    <property type="entry name" value="Alpha-L RNA-binding motif"/>
    <property type="match status" value="1"/>
</dbReference>
<dbReference type="SUPFAM" id="SSF55174">
    <property type="entry name" value="Alpha-L RNA-binding motif"/>
    <property type="match status" value="1"/>
</dbReference>
<dbReference type="InterPro" id="IPR000748">
    <property type="entry name" value="PsdUridine_synth_RsuA/RluB/E/F"/>
</dbReference>
<dbReference type="SUPFAM" id="SSF55120">
    <property type="entry name" value="Pseudouridine synthase"/>
    <property type="match status" value="1"/>
</dbReference>
<keyword evidence="2" id="KW-0413">Isomerase</keyword>
<dbReference type="InterPro" id="IPR042092">
    <property type="entry name" value="PsdUridine_s_RsuA/RluB/E/F_cat"/>
</dbReference>
<dbReference type="PROSITE" id="PS50889">
    <property type="entry name" value="S4"/>
    <property type="match status" value="1"/>
</dbReference>
<feature type="region of interest" description="Disordered" evidence="4">
    <location>
        <begin position="704"/>
        <end position="726"/>
    </location>
</feature>
<dbReference type="Gene3D" id="3.10.290.10">
    <property type="entry name" value="RNA-binding S4 domain"/>
    <property type="match status" value="1"/>
</dbReference>
<dbReference type="InterPro" id="IPR020103">
    <property type="entry name" value="PsdUridine_synth_cat_dom_sf"/>
</dbReference>
<comment type="similarity">
    <text evidence="1">Belongs to the pseudouridine synthase RsuA family.</text>
</comment>
<protein>
    <recommendedName>
        <fullName evidence="5">RNA-binding S4 domain-containing protein</fullName>
    </recommendedName>
</protein>
<dbReference type="Pfam" id="PF00849">
    <property type="entry name" value="PseudoU_synth_2"/>
    <property type="match status" value="1"/>
</dbReference>
<dbReference type="PANTHER" id="PTHR47683">
    <property type="entry name" value="PSEUDOURIDINE SYNTHASE FAMILY PROTEIN-RELATED"/>
    <property type="match status" value="1"/>
</dbReference>
<feature type="compositionally biased region" description="Acidic residues" evidence="4">
    <location>
        <begin position="586"/>
        <end position="598"/>
    </location>
</feature>
<evidence type="ECO:0000259" key="5">
    <source>
        <dbReference type="SMART" id="SM00363"/>
    </source>
</evidence>
<dbReference type="InterPro" id="IPR036986">
    <property type="entry name" value="S4_RNA-bd_sf"/>
</dbReference>
<dbReference type="InterPro" id="IPR050343">
    <property type="entry name" value="RsuA_PseudoU_synthase"/>
</dbReference>
<dbReference type="InterPro" id="IPR002942">
    <property type="entry name" value="S4_RNA-bd"/>
</dbReference>
<dbReference type="Pfam" id="PF01479">
    <property type="entry name" value="S4"/>
    <property type="match status" value="1"/>
</dbReference>
<accession>A0A7S0AM87</accession>
<dbReference type="EMBL" id="HBEG01030573">
    <property type="protein sequence ID" value="CAD8368004.1"/>
    <property type="molecule type" value="Transcribed_RNA"/>
</dbReference>
<dbReference type="NCBIfam" id="TIGR00093">
    <property type="entry name" value="pseudouridine synthase"/>
    <property type="match status" value="1"/>
</dbReference>
<dbReference type="InterPro" id="IPR006145">
    <property type="entry name" value="PsdUridine_synth_RsuA/RluA"/>
</dbReference>
<evidence type="ECO:0000256" key="1">
    <source>
        <dbReference type="ARBA" id="ARBA00008348"/>
    </source>
</evidence>
<evidence type="ECO:0000313" key="6">
    <source>
        <dbReference type="EMBL" id="CAD8368004.1"/>
    </source>
</evidence>
<dbReference type="GO" id="GO:0003723">
    <property type="term" value="F:RNA binding"/>
    <property type="evidence" value="ECO:0007669"/>
    <property type="project" value="UniProtKB-KW"/>
</dbReference>
<feature type="domain" description="RNA-binding S4" evidence="5">
    <location>
        <begin position="262"/>
        <end position="323"/>
    </location>
</feature>
<dbReference type="GO" id="GO:0009982">
    <property type="term" value="F:pseudouridine synthase activity"/>
    <property type="evidence" value="ECO:0007669"/>
    <property type="project" value="InterPro"/>
</dbReference>
<name>A0A7S0AM87_9DINO</name>
<sequence length="726" mass="81250">MGAAVATAAAAVAAGGAVGFAGASSQASVLFRMVSRHSCGAAAKPIGTCTGTHPSVPPLPLGVTAGATPAVRAGWPGSQRHCGRPHSSAAGAAGAPPNFAVALAAGALAAAYAGGALARARRRGGPRDGLEVVARRISGQQLAFEKLYKPLGPEGEGKEFEQESKWKKPLRKAAPWRKENAELREDPTYAKQWVWDPSRRGSKRRRFAKGVVVDRVQELDDRASELRAKYKRPRFGWKEVMQDDLRTTRLSEDLPAIGTGEVWLNKFLSHAGACSRRKVAELVLQGRVQINGEVVQDICTKVDPKKDKVFLDGQRKELKTLGEIIWIMLNKPKGVISTFEDSEGRKTVMDLVPFAKKRRLIPVGRIDRNAAGLLLLTNDYEWQTIMIHPRYEHTKRYKVEIYNGLPSRVKMQALRNGLELPDEPRPLLPLEDFEVMQQNKTDEIATIKFTLKEGKYRQIRRMFEYIGHPVKSIKRTEFGLLQLDRSLKAGEWRMLTPKEIRRLKGPTILKRPMKHPLDQQREIEREMDGHEAEQPVRQRAPREQRAQRAWRRERQPSSVGAYDGGRPGDQWGSRGQRRRGGSRQDLDDEGLEEEDWQEDMSRTSRRREGRSRGGYEDDEDFTGHAGRPRAERRGSRRRGAFDDSGDWERAGGRRGKPAAREASAEDLSALQQRFNQLSAVSSGPAPALEKDWERSWVEQLDAMQAEKAAPPEPTHKERVPQSGGAY</sequence>
<reference evidence="6" key="1">
    <citation type="submission" date="2021-01" db="EMBL/GenBank/DDBJ databases">
        <authorList>
            <person name="Corre E."/>
            <person name="Pelletier E."/>
            <person name="Niang G."/>
            <person name="Scheremetjew M."/>
            <person name="Finn R."/>
            <person name="Kale V."/>
            <person name="Holt S."/>
            <person name="Cochrane G."/>
            <person name="Meng A."/>
            <person name="Brown T."/>
            <person name="Cohen L."/>
        </authorList>
    </citation>
    <scope>NUCLEOTIDE SEQUENCE</scope>
    <source>
        <strain evidence="6">Pbaha01</strain>
    </source>
</reference>
<dbReference type="PANTHER" id="PTHR47683:SF2">
    <property type="entry name" value="RNA-BINDING S4 DOMAIN-CONTAINING PROTEIN"/>
    <property type="match status" value="1"/>
</dbReference>
<feature type="region of interest" description="Disordered" evidence="4">
    <location>
        <begin position="528"/>
        <end position="666"/>
    </location>
</feature>
<dbReference type="CDD" id="cd00165">
    <property type="entry name" value="S4"/>
    <property type="match status" value="1"/>
</dbReference>
<dbReference type="Gene3D" id="3.30.70.580">
    <property type="entry name" value="Pseudouridine synthase I, catalytic domain, N-terminal subdomain"/>
    <property type="match status" value="1"/>
</dbReference>
<dbReference type="GO" id="GO:0006364">
    <property type="term" value="P:rRNA processing"/>
    <property type="evidence" value="ECO:0007669"/>
    <property type="project" value="UniProtKB-ARBA"/>
</dbReference>
<dbReference type="SMART" id="SM00363">
    <property type="entry name" value="S4"/>
    <property type="match status" value="1"/>
</dbReference>
<dbReference type="GO" id="GO:0001522">
    <property type="term" value="P:pseudouridine synthesis"/>
    <property type="evidence" value="ECO:0007669"/>
    <property type="project" value="InterPro"/>
</dbReference>
<organism evidence="6">
    <name type="scientific">Pyrodinium bahamense</name>
    <dbReference type="NCBI Taxonomy" id="73915"/>
    <lineage>
        <taxon>Eukaryota</taxon>
        <taxon>Sar</taxon>
        <taxon>Alveolata</taxon>
        <taxon>Dinophyceae</taxon>
        <taxon>Gonyaulacales</taxon>
        <taxon>Pyrocystaceae</taxon>
        <taxon>Pyrodinium</taxon>
    </lineage>
</organism>
<keyword evidence="3" id="KW-0694">RNA-binding</keyword>
<dbReference type="CDD" id="cd02870">
    <property type="entry name" value="PseudoU_synth_RsuA_like"/>
    <property type="match status" value="1"/>
</dbReference>
<dbReference type="FunFam" id="3.10.290.10:FF:000003">
    <property type="entry name" value="Pseudouridine synthase"/>
    <property type="match status" value="1"/>
</dbReference>
<gene>
    <name evidence="6" type="ORF">PBAH0796_LOCUS18659</name>
</gene>